<evidence type="ECO:0000256" key="1">
    <source>
        <dbReference type="SAM" id="MobiDB-lite"/>
    </source>
</evidence>
<reference evidence="3" key="1">
    <citation type="journal article" date="2015" name="Nat. Genet.">
        <title>The pineapple genome and the evolution of CAM photosynthesis.</title>
        <authorList>
            <person name="Ming R."/>
            <person name="VanBuren R."/>
            <person name="Wai C.M."/>
            <person name="Tang H."/>
            <person name="Schatz M.C."/>
            <person name="Bowers J.E."/>
            <person name="Lyons E."/>
            <person name="Wang M.L."/>
            <person name="Chen J."/>
            <person name="Biggers E."/>
            <person name="Zhang J."/>
            <person name="Huang L."/>
            <person name="Zhang L."/>
            <person name="Miao W."/>
            <person name="Zhang J."/>
            <person name="Ye Z."/>
            <person name="Miao C."/>
            <person name="Lin Z."/>
            <person name="Wang H."/>
            <person name="Zhou H."/>
            <person name="Yim W.C."/>
            <person name="Priest H.D."/>
            <person name="Zheng C."/>
            <person name="Woodhouse M."/>
            <person name="Edger P.P."/>
            <person name="Guyot R."/>
            <person name="Guo H.B."/>
            <person name="Guo H."/>
            <person name="Zheng G."/>
            <person name="Singh R."/>
            <person name="Sharma A."/>
            <person name="Min X."/>
            <person name="Zheng Y."/>
            <person name="Lee H."/>
            <person name="Gurtowski J."/>
            <person name="Sedlazeck F.J."/>
            <person name="Harkess A."/>
            <person name="McKain M.R."/>
            <person name="Liao Z."/>
            <person name="Fang J."/>
            <person name="Liu J."/>
            <person name="Zhang X."/>
            <person name="Zhang Q."/>
            <person name="Hu W."/>
            <person name="Qin Y."/>
            <person name="Wang K."/>
            <person name="Chen L.Y."/>
            <person name="Shirley N."/>
            <person name="Lin Y.R."/>
            <person name="Liu L.Y."/>
            <person name="Hernandez A.G."/>
            <person name="Wright C.L."/>
            <person name="Bulone V."/>
            <person name="Tuskan G.A."/>
            <person name="Heath K."/>
            <person name="Zee F."/>
            <person name="Moore P.H."/>
            <person name="Sunkar R."/>
            <person name="Leebens-Mack J.H."/>
            <person name="Mockler T."/>
            <person name="Bennetzen J.L."/>
            <person name="Freeling M."/>
            <person name="Sankoff D."/>
            <person name="Paterson A.H."/>
            <person name="Zhu X."/>
            <person name="Yang X."/>
            <person name="Smith J.A."/>
            <person name="Cushman J.C."/>
            <person name="Paull R.E."/>
            <person name="Yu Q."/>
        </authorList>
    </citation>
    <scope>NUCLEOTIDE SEQUENCE [LARGE SCALE GENOMIC DNA]</scope>
    <source>
        <strain evidence="3">cv. F153</strain>
    </source>
</reference>
<keyword evidence="2" id="KW-0812">Transmembrane</keyword>
<protein>
    <submittedName>
        <fullName evidence="4">Uncharacterized protein LOC109726968</fullName>
    </submittedName>
</protein>
<dbReference type="Proteomes" id="UP000515123">
    <property type="component" value="Linkage group 22"/>
</dbReference>
<accession>A0A6P5GX61</accession>
<keyword evidence="3" id="KW-1185">Reference proteome</keyword>
<dbReference type="AlphaFoldDB" id="A0A6P5GX61"/>
<name>A0A6P5GX61_ANACO</name>
<feature type="compositionally biased region" description="Basic and acidic residues" evidence="1">
    <location>
        <begin position="54"/>
        <end position="66"/>
    </location>
</feature>
<evidence type="ECO:0000256" key="2">
    <source>
        <dbReference type="SAM" id="Phobius"/>
    </source>
</evidence>
<dbReference type="RefSeq" id="XP_020112387.1">
    <property type="nucleotide sequence ID" value="XM_020256798.1"/>
</dbReference>
<feature type="transmembrane region" description="Helical" evidence="2">
    <location>
        <begin position="159"/>
        <end position="182"/>
    </location>
</feature>
<reference evidence="4" key="2">
    <citation type="submission" date="2025-08" db="UniProtKB">
        <authorList>
            <consortium name="RefSeq"/>
        </authorList>
    </citation>
    <scope>IDENTIFICATION</scope>
    <source>
        <tissue evidence="4">Leaf</tissue>
    </source>
</reference>
<dbReference type="GeneID" id="109726968"/>
<evidence type="ECO:0000313" key="3">
    <source>
        <dbReference type="Proteomes" id="UP000515123"/>
    </source>
</evidence>
<keyword evidence="2" id="KW-0472">Membrane</keyword>
<feature type="region of interest" description="Disordered" evidence="1">
    <location>
        <begin position="17"/>
        <end position="66"/>
    </location>
</feature>
<proteinExistence type="predicted"/>
<sequence length="200" mass="21404">MKPQKIVAKCLSSDFSAVSDELSPDPSETKSIVEDPSESTTIPPSLAPSEAEEIGIHESGDRDGEVADSDAIDKLKKTGENAAADPTAVIRLQQALMEIGRSPVEIGRSKKLLETLVEIGRSEELSRGSRKLLDALADISLRDSCASSRKRSGPSDPIFWAKVRVATLCFLIVSVAILNAFIASKVRIRDGTDFSGLPPT</sequence>
<keyword evidence="2" id="KW-1133">Transmembrane helix</keyword>
<gene>
    <name evidence="4" type="primary">LOC109726968</name>
</gene>
<organism evidence="3 4">
    <name type="scientific">Ananas comosus</name>
    <name type="common">Pineapple</name>
    <name type="synonym">Ananas ananas</name>
    <dbReference type="NCBI Taxonomy" id="4615"/>
    <lineage>
        <taxon>Eukaryota</taxon>
        <taxon>Viridiplantae</taxon>
        <taxon>Streptophyta</taxon>
        <taxon>Embryophyta</taxon>
        <taxon>Tracheophyta</taxon>
        <taxon>Spermatophyta</taxon>
        <taxon>Magnoliopsida</taxon>
        <taxon>Liliopsida</taxon>
        <taxon>Poales</taxon>
        <taxon>Bromeliaceae</taxon>
        <taxon>Bromelioideae</taxon>
        <taxon>Ananas</taxon>
    </lineage>
</organism>
<evidence type="ECO:0000313" key="4">
    <source>
        <dbReference type="RefSeq" id="XP_020112387.1"/>
    </source>
</evidence>